<evidence type="ECO:0000256" key="4">
    <source>
        <dbReference type="ARBA" id="ARBA00023163"/>
    </source>
</evidence>
<dbReference type="PANTHER" id="PTHR13104">
    <property type="entry name" value="MED-6-RELATED"/>
    <property type="match status" value="1"/>
</dbReference>
<evidence type="ECO:0000256" key="3">
    <source>
        <dbReference type="ARBA" id="ARBA00023015"/>
    </source>
</evidence>
<sequence length="183" mass="21028">MDRERSWKMDSSSWCDEEWIRTTCHSGNLRVSDVMYYFERSPFYDVKCNNELLRVQNKGLELLVEMKGVEYRVEQTGSNELYIIVKQFRCSQTIVRKLDVYFILHNRVYRSPTCKALIVAKLGKCCRHLQNALQGLTCHGSGDSWDDSDGLLEISGENEINGILRTLVGEFGCPEEEGLTPSS</sequence>
<keyword evidence="4 6" id="KW-0804">Transcription</keyword>
<protein>
    <recommendedName>
        <fullName evidence="6">Mediator of RNA polymerase II transcription subunit 6</fullName>
    </recommendedName>
    <alternativeName>
        <fullName evidence="6">Mediator complex subunit 6</fullName>
    </alternativeName>
</protein>
<evidence type="ECO:0000256" key="6">
    <source>
        <dbReference type="RuleBase" id="RU364143"/>
    </source>
</evidence>
<proteinExistence type="inferred from homology"/>
<accession>A0A7S2W9J7</accession>
<gene>
    <name evidence="6" type="primary">MED6</name>
    <name evidence="7" type="ORF">QSP1433_LOCUS5314</name>
</gene>
<keyword evidence="5 6" id="KW-0539">Nucleus</keyword>
<dbReference type="Gene3D" id="3.10.450.580">
    <property type="entry name" value="Mediator complex, subunit Med6"/>
    <property type="match status" value="1"/>
</dbReference>
<dbReference type="AlphaFoldDB" id="A0A7S2W9J7"/>
<dbReference type="GO" id="GO:0006357">
    <property type="term" value="P:regulation of transcription by RNA polymerase II"/>
    <property type="evidence" value="ECO:0007669"/>
    <property type="project" value="InterPro"/>
</dbReference>
<comment type="subcellular location">
    <subcellularLocation>
        <location evidence="1 6">Nucleus</location>
    </subcellularLocation>
</comment>
<evidence type="ECO:0000256" key="2">
    <source>
        <dbReference type="ARBA" id="ARBA00007526"/>
    </source>
</evidence>
<keyword evidence="3 6" id="KW-0805">Transcription regulation</keyword>
<organism evidence="7">
    <name type="scientific">Mucochytrium quahogii</name>
    <dbReference type="NCBI Taxonomy" id="96639"/>
    <lineage>
        <taxon>Eukaryota</taxon>
        <taxon>Sar</taxon>
        <taxon>Stramenopiles</taxon>
        <taxon>Bigyra</taxon>
        <taxon>Labyrinthulomycetes</taxon>
        <taxon>Thraustochytrida</taxon>
        <taxon>Thraustochytriidae</taxon>
        <taxon>Mucochytrium</taxon>
    </lineage>
</organism>
<evidence type="ECO:0000313" key="7">
    <source>
        <dbReference type="EMBL" id="CAD9676084.1"/>
    </source>
</evidence>
<dbReference type="EMBL" id="HBHK01008535">
    <property type="protein sequence ID" value="CAD9676084.1"/>
    <property type="molecule type" value="Transcribed_RNA"/>
</dbReference>
<comment type="similarity">
    <text evidence="2 6">Belongs to the Mediator complex subunit 6 family.</text>
</comment>
<evidence type="ECO:0000256" key="1">
    <source>
        <dbReference type="ARBA" id="ARBA00004123"/>
    </source>
</evidence>
<keyword evidence="6" id="KW-0010">Activator</keyword>
<comment type="subunit">
    <text evidence="6">Component of the Mediator complex.</text>
</comment>
<comment type="function">
    <text evidence="6">Component of the Mediator complex, a coactivator involved in the regulated transcription of nearly all RNA polymerase II-dependent genes. Mediator functions as a bridge to convey information from gene-specific regulatory proteins to the basal RNA polymerase II transcription machinery. Mediator is recruited to promoters by direct interactions with regulatory proteins and serves as a scaffold for the assembly of a functional preinitiation complex with RNA polymerase II and the general transcription factors.</text>
</comment>
<reference evidence="7" key="1">
    <citation type="submission" date="2021-01" db="EMBL/GenBank/DDBJ databases">
        <authorList>
            <person name="Corre E."/>
            <person name="Pelletier E."/>
            <person name="Niang G."/>
            <person name="Scheremetjew M."/>
            <person name="Finn R."/>
            <person name="Kale V."/>
            <person name="Holt S."/>
            <person name="Cochrane G."/>
            <person name="Meng A."/>
            <person name="Brown T."/>
            <person name="Cohen L."/>
        </authorList>
    </citation>
    <scope>NUCLEOTIDE SEQUENCE</scope>
    <source>
        <strain evidence="7">NY070348D</strain>
    </source>
</reference>
<dbReference type="InterPro" id="IPR007018">
    <property type="entry name" value="Mediator_Med6"/>
</dbReference>
<evidence type="ECO:0000256" key="5">
    <source>
        <dbReference type="ARBA" id="ARBA00023242"/>
    </source>
</evidence>
<name>A0A7S2W9J7_9STRA</name>
<dbReference type="InterPro" id="IPR038566">
    <property type="entry name" value="Mediator_Med6_sf"/>
</dbReference>
<dbReference type="GO" id="GO:0016592">
    <property type="term" value="C:mediator complex"/>
    <property type="evidence" value="ECO:0007669"/>
    <property type="project" value="InterPro"/>
</dbReference>
<dbReference type="GO" id="GO:0003712">
    <property type="term" value="F:transcription coregulator activity"/>
    <property type="evidence" value="ECO:0007669"/>
    <property type="project" value="InterPro"/>
</dbReference>
<dbReference type="Pfam" id="PF04934">
    <property type="entry name" value="Med6"/>
    <property type="match status" value="1"/>
</dbReference>